<dbReference type="AlphaFoldDB" id="A0A1B9E5Q6"/>
<sequence>MLQKISFIFFILFGLSNNLAAQYNFAPEIGVIAGPVELRSDYGQRNNSGNNFKNSGFGIGFVHFLNFSYNQKLFSKDSYFKEHFKIRTELSYSKSNLKHHGKYVEANPNSLAVQQLKAMYGSTQLLNLGLQLEYHFKNIHDFEKVDNNLSPFMSLGMQLSHYNTKASSTLGMLGTTAVTYPKYLTPSKGHPYGFATEKGAVFSIVSSLGTRYKLSALEDLMVDLRFQYFTSDWVDGLNPNRKIYTENKTNDWLVWFNVGYIHYLRD</sequence>
<feature type="signal peptide" evidence="1">
    <location>
        <begin position="1"/>
        <end position="20"/>
    </location>
</feature>
<dbReference type="NCBIfam" id="NF047659">
    <property type="entry name" value="THC0290_0291_fam"/>
    <property type="match status" value="1"/>
</dbReference>
<dbReference type="OrthoDB" id="1142271at2"/>
<reference evidence="2 3" key="1">
    <citation type="submission" date="2016-03" db="EMBL/GenBank/DDBJ databases">
        <authorList>
            <person name="Ploux O."/>
        </authorList>
    </citation>
    <scope>NUCLEOTIDE SEQUENCE [LARGE SCALE GENOMIC DNA]</scope>
    <source>
        <strain evidence="2 3">LPB0076</strain>
    </source>
</reference>
<protein>
    <submittedName>
        <fullName evidence="2">Glutamate dehydrogenase</fullName>
    </submittedName>
</protein>
<keyword evidence="1" id="KW-0732">Signal</keyword>
<keyword evidence="3" id="KW-1185">Reference proteome</keyword>
<name>A0A1B9E5Q6_9FLAO</name>
<dbReference type="STRING" id="1763534.GCA_001831475_00777"/>
<proteinExistence type="predicted"/>
<evidence type="ECO:0000313" key="2">
    <source>
        <dbReference type="EMBL" id="OCB77294.1"/>
    </source>
</evidence>
<evidence type="ECO:0000313" key="3">
    <source>
        <dbReference type="Proteomes" id="UP000093510"/>
    </source>
</evidence>
<comment type="caution">
    <text evidence="2">The sequence shown here is derived from an EMBL/GenBank/DDBJ whole genome shotgun (WGS) entry which is preliminary data.</text>
</comment>
<accession>A0A1B9E5Q6</accession>
<feature type="chain" id="PRO_5008625330" evidence="1">
    <location>
        <begin position="21"/>
        <end position="266"/>
    </location>
</feature>
<dbReference type="RefSeq" id="WP_066333122.1">
    <property type="nucleotide sequence ID" value="NZ_CP017688.1"/>
</dbReference>
<dbReference type="EMBL" id="LVEP01000017">
    <property type="protein sequence ID" value="OCB77294.1"/>
    <property type="molecule type" value="Genomic_DNA"/>
</dbReference>
<organism evidence="2 3">
    <name type="scientific">Flavobacterium crassostreae</name>
    <dbReference type="NCBI Taxonomy" id="1763534"/>
    <lineage>
        <taxon>Bacteria</taxon>
        <taxon>Pseudomonadati</taxon>
        <taxon>Bacteroidota</taxon>
        <taxon>Flavobacteriia</taxon>
        <taxon>Flavobacteriales</taxon>
        <taxon>Flavobacteriaceae</taxon>
        <taxon>Flavobacterium</taxon>
    </lineage>
</organism>
<evidence type="ECO:0000256" key="1">
    <source>
        <dbReference type="SAM" id="SignalP"/>
    </source>
</evidence>
<gene>
    <name evidence="2" type="ORF">LPBF_04685</name>
</gene>
<dbReference type="Proteomes" id="UP000093510">
    <property type="component" value="Unassembled WGS sequence"/>
</dbReference>